<dbReference type="Proteomes" id="UP000195386">
    <property type="component" value="Unassembled WGS sequence"/>
</dbReference>
<reference evidence="9" key="1">
    <citation type="submission" date="2017-04" db="EMBL/GenBank/DDBJ databases">
        <title>Function of individual gut microbiota members based on whole genome sequencing of pure cultures obtained from chicken caecum.</title>
        <authorList>
            <person name="Medvecky M."/>
            <person name="Cejkova D."/>
            <person name="Polansky O."/>
            <person name="Karasova D."/>
            <person name="Kubasova T."/>
            <person name="Cizek A."/>
            <person name="Rychlik I."/>
        </authorList>
    </citation>
    <scope>NUCLEOTIDE SEQUENCE [LARGE SCALE GENOMIC DNA]</scope>
    <source>
        <strain evidence="9">An43</strain>
    </source>
</reference>
<comment type="caution">
    <text evidence="8">The sequence shown here is derived from an EMBL/GenBank/DDBJ whole genome shotgun (WGS) entry which is preliminary data.</text>
</comment>
<name>A0A1Y3YZT8_9BACE</name>
<evidence type="ECO:0000259" key="7">
    <source>
        <dbReference type="Pfam" id="PF16889"/>
    </source>
</evidence>
<feature type="chain" id="PRO_5012756987" evidence="5">
    <location>
        <begin position="22"/>
        <end position="722"/>
    </location>
</feature>
<keyword evidence="2 5" id="KW-0732">Signal</keyword>
<dbReference type="InterPro" id="IPR054646">
    <property type="entry name" value="HepC"/>
</dbReference>
<gene>
    <name evidence="8" type="ORF">B5F97_00135</name>
</gene>
<evidence type="ECO:0000313" key="8">
    <source>
        <dbReference type="EMBL" id="OUO02872.1"/>
    </source>
</evidence>
<feature type="signal peptide" evidence="5">
    <location>
        <begin position="1"/>
        <end position="21"/>
    </location>
</feature>
<dbReference type="SUPFAM" id="SSF48230">
    <property type="entry name" value="Chondroitin AC/alginate lyase"/>
    <property type="match status" value="1"/>
</dbReference>
<dbReference type="Gene3D" id="2.70.98.70">
    <property type="match status" value="1"/>
</dbReference>
<protein>
    <submittedName>
        <fullName evidence="8">Uncharacterized protein</fullName>
    </submittedName>
</protein>
<dbReference type="Pfam" id="PF07940">
    <property type="entry name" value="Hepar_II_III_C"/>
    <property type="match status" value="1"/>
</dbReference>
<dbReference type="Gene3D" id="1.50.10.100">
    <property type="entry name" value="Chondroitin AC/alginate lyase"/>
    <property type="match status" value="1"/>
</dbReference>
<dbReference type="RefSeq" id="WP_087425063.1">
    <property type="nucleotide sequence ID" value="NZ_CATZGC010000006.1"/>
</dbReference>
<dbReference type="Pfam" id="PF16889">
    <property type="entry name" value="Hepar_II_III_N"/>
    <property type="match status" value="1"/>
</dbReference>
<dbReference type="InterPro" id="IPR008929">
    <property type="entry name" value="Chondroitin_lyas"/>
</dbReference>
<dbReference type="PANTHER" id="PTHR39210:SF1">
    <property type="entry name" value="HEPARIN-SULFATE LYASE"/>
    <property type="match status" value="1"/>
</dbReference>
<evidence type="ECO:0000256" key="5">
    <source>
        <dbReference type="SAM" id="SignalP"/>
    </source>
</evidence>
<evidence type="ECO:0000256" key="4">
    <source>
        <dbReference type="ARBA" id="ARBA00023239"/>
    </source>
</evidence>
<organism evidence="8 9">
    <name type="scientific">Bacteroides clarus</name>
    <dbReference type="NCBI Taxonomy" id="626929"/>
    <lineage>
        <taxon>Bacteria</taxon>
        <taxon>Pseudomonadati</taxon>
        <taxon>Bacteroidota</taxon>
        <taxon>Bacteroidia</taxon>
        <taxon>Bacteroidales</taxon>
        <taxon>Bacteroidaceae</taxon>
        <taxon>Bacteroides</taxon>
    </lineage>
</organism>
<evidence type="ECO:0000313" key="9">
    <source>
        <dbReference type="Proteomes" id="UP000195386"/>
    </source>
</evidence>
<dbReference type="InterPro" id="IPR031680">
    <property type="entry name" value="Hepar_II_III_N"/>
</dbReference>
<dbReference type="GO" id="GO:0016829">
    <property type="term" value="F:lyase activity"/>
    <property type="evidence" value="ECO:0007669"/>
    <property type="project" value="UniProtKB-KW"/>
</dbReference>
<evidence type="ECO:0000256" key="3">
    <source>
        <dbReference type="ARBA" id="ARBA00022764"/>
    </source>
</evidence>
<evidence type="ECO:0000256" key="2">
    <source>
        <dbReference type="ARBA" id="ARBA00022729"/>
    </source>
</evidence>
<accession>A0A1Y3YZT8</accession>
<evidence type="ECO:0000259" key="6">
    <source>
        <dbReference type="Pfam" id="PF07940"/>
    </source>
</evidence>
<sequence>MKNTGLFVFLFSLCLCTTSCVDDEADFTGGGNIDVEMPVDPDPDATIDEKVFDVINLDYPGLENVKTAFEAGDKYTALVKLLDYYRTRVDVINRNVNLFNPTITDADQKTADYALDYKFKVKDFVDKDGTPYSFKGKDGQLINWELEVKDLTDQEFRYQRHRHQWMLPQAKAYAVSKDERYVESWKTVYQDWLKTYPYEDGTKFPPEGGSENDVDYQWKGLQVAERVISQIDIMAYFIQSRNFTPEWLSTFLVAFAKHVECMRLNYYQSGNILLTQAQAVTTAGILMPEFKNAETWANEGSTKMTEQVGVQFNDDGVQIELDPSYHISAISDAYETYLIAEDNNKKNLFSASYLAHLEKPAKFTMDITYPNFSIEDFNDTRSSTWSKSVLQKNFRKYVTMFPNNTDFQYIANGKGTAPGYLMASYPTSGYYVLRSGWKETDAMMILKNNNDPRQSWHCQSDNGTFGLYYNGHNFFPDAGVYAYSGKDRDTYAETQRHNTITVQSKNLLNNARKGTLKLLKDNGTIQTIVTENEGVYENANGPIPLTHRRSVFHDIPNKLFVIVDEAIGESGYNYNTNLSFHLCPGAEIDTYDQNNKYITGRTKFADGGNIVLRTFFDKENYIKEDKVDSKQTNTSPNIGVPGKDDNKDKYLRKGYMATCKPKVNGNLIRFISVIRMGEQNISENIAAEFITNDVLTSLPTQTTVKVTVDGNDYSYTYDLNNN</sequence>
<evidence type="ECO:0000256" key="1">
    <source>
        <dbReference type="ARBA" id="ARBA00004418"/>
    </source>
</evidence>
<dbReference type="AlphaFoldDB" id="A0A1Y3YZT8"/>
<feature type="domain" description="Heparin-sulfate lyase N-terminal" evidence="7">
    <location>
        <begin position="51"/>
        <end position="409"/>
    </location>
</feature>
<dbReference type="GO" id="GO:0042597">
    <property type="term" value="C:periplasmic space"/>
    <property type="evidence" value="ECO:0007669"/>
    <property type="project" value="UniProtKB-SubCell"/>
</dbReference>
<dbReference type="NCBIfam" id="NF045572">
    <property type="entry name" value="Hepsulflyase_bctds"/>
    <property type="match status" value="1"/>
</dbReference>
<dbReference type="EMBL" id="NFII01000001">
    <property type="protein sequence ID" value="OUO02872.1"/>
    <property type="molecule type" value="Genomic_DNA"/>
</dbReference>
<feature type="domain" description="Heparinase II/III-like C-terminal" evidence="6">
    <location>
        <begin position="420"/>
        <end position="633"/>
    </location>
</feature>
<keyword evidence="4" id="KW-0456">Lyase</keyword>
<comment type="subcellular location">
    <subcellularLocation>
        <location evidence="1">Periplasm</location>
    </subcellularLocation>
</comment>
<keyword evidence="3" id="KW-0574">Periplasm</keyword>
<dbReference type="PANTHER" id="PTHR39210">
    <property type="entry name" value="HEPARIN-SULFATE LYASE"/>
    <property type="match status" value="1"/>
</dbReference>
<proteinExistence type="predicted"/>
<dbReference type="InterPro" id="IPR012480">
    <property type="entry name" value="Hepar_II_III_C"/>
</dbReference>